<accession>A0A9N9TQZ8</accession>
<dbReference type="InterPro" id="IPR002919">
    <property type="entry name" value="TIL_dom"/>
</dbReference>
<dbReference type="GO" id="GO:0030414">
    <property type="term" value="F:peptidase inhibitor activity"/>
    <property type="evidence" value="ECO:0007669"/>
    <property type="project" value="UniProtKB-KW"/>
</dbReference>
<sequence>MQYNAIYFLIFILVGFACADLEQPVSSCGENETFITCPPPCPATCDDRNPELCVDVCLENGCVCKEGYIRKTNEGPCVLIEECPSEGSPTPITCGCNEVLNKCPTQSPEPTCEIPTVPTVSASASSNCSSARCECQEGYIRIQPLGTCVRNSECKDNLRITNYSVD</sequence>
<gene>
    <name evidence="5" type="ORF">PHYEVI_LOCUS5140</name>
</gene>
<evidence type="ECO:0000256" key="1">
    <source>
        <dbReference type="ARBA" id="ARBA00022690"/>
    </source>
</evidence>
<dbReference type="InterPro" id="IPR036084">
    <property type="entry name" value="Ser_inhib-like_sf"/>
</dbReference>
<feature type="domain" description="TIL" evidence="4">
    <location>
        <begin position="28"/>
        <end position="83"/>
    </location>
</feature>
<evidence type="ECO:0000259" key="4">
    <source>
        <dbReference type="Pfam" id="PF01826"/>
    </source>
</evidence>
<dbReference type="Proteomes" id="UP001153712">
    <property type="component" value="Chromosome 2"/>
</dbReference>
<dbReference type="AlphaFoldDB" id="A0A9N9TQZ8"/>
<dbReference type="InterPro" id="IPR051368">
    <property type="entry name" value="SerProtInhib-TIL_Domain"/>
</dbReference>
<evidence type="ECO:0000313" key="6">
    <source>
        <dbReference type="Proteomes" id="UP001153712"/>
    </source>
</evidence>
<reference evidence="5" key="1">
    <citation type="submission" date="2022-01" db="EMBL/GenBank/DDBJ databases">
        <authorList>
            <person name="King R."/>
        </authorList>
    </citation>
    <scope>NUCLEOTIDE SEQUENCE</scope>
</reference>
<keyword evidence="3" id="KW-0732">Signal</keyword>
<feature type="signal peptide" evidence="3">
    <location>
        <begin position="1"/>
        <end position="19"/>
    </location>
</feature>
<name>A0A9N9TQZ8_PHYSR</name>
<dbReference type="PANTHER" id="PTHR23259:SF70">
    <property type="entry name" value="ACCESSORY GLAND PROTEIN ACP62F-RELATED"/>
    <property type="match status" value="1"/>
</dbReference>
<feature type="chain" id="PRO_5040516710" description="TIL domain-containing protein" evidence="3">
    <location>
        <begin position="20"/>
        <end position="166"/>
    </location>
</feature>
<dbReference type="PANTHER" id="PTHR23259">
    <property type="entry name" value="RIDDLE"/>
    <property type="match status" value="1"/>
</dbReference>
<dbReference type="Gene3D" id="2.10.25.10">
    <property type="entry name" value="Laminin"/>
    <property type="match status" value="2"/>
</dbReference>
<evidence type="ECO:0000256" key="2">
    <source>
        <dbReference type="ARBA" id="ARBA00023157"/>
    </source>
</evidence>
<organism evidence="5 6">
    <name type="scientific">Phyllotreta striolata</name>
    <name type="common">Striped flea beetle</name>
    <name type="synonym">Crioceris striolata</name>
    <dbReference type="NCBI Taxonomy" id="444603"/>
    <lineage>
        <taxon>Eukaryota</taxon>
        <taxon>Metazoa</taxon>
        <taxon>Ecdysozoa</taxon>
        <taxon>Arthropoda</taxon>
        <taxon>Hexapoda</taxon>
        <taxon>Insecta</taxon>
        <taxon>Pterygota</taxon>
        <taxon>Neoptera</taxon>
        <taxon>Endopterygota</taxon>
        <taxon>Coleoptera</taxon>
        <taxon>Polyphaga</taxon>
        <taxon>Cucujiformia</taxon>
        <taxon>Chrysomeloidea</taxon>
        <taxon>Chrysomelidae</taxon>
        <taxon>Galerucinae</taxon>
        <taxon>Alticini</taxon>
        <taxon>Phyllotreta</taxon>
    </lineage>
</organism>
<proteinExistence type="predicted"/>
<keyword evidence="2" id="KW-1015">Disulfide bond</keyword>
<evidence type="ECO:0000313" key="5">
    <source>
        <dbReference type="EMBL" id="CAG9858753.1"/>
    </source>
</evidence>
<dbReference type="EMBL" id="OU900095">
    <property type="protein sequence ID" value="CAG9858753.1"/>
    <property type="molecule type" value="Genomic_DNA"/>
</dbReference>
<dbReference type="Pfam" id="PF01826">
    <property type="entry name" value="TIL"/>
    <property type="match status" value="1"/>
</dbReference>
<keyword evidence="1" id="KW-0646">Protease inhibitor</keyword>
<dbReference type="CDD" id="cd19941">
    <property type="entry name" value="TIL"/>
    <property type="match status" value="1"/>
</dbReference>
<dbReference type="OrthoDB" id="6781148at2759"/>
<protein>
    <recommendedName>
        <fullName evidence="4">TIL domain-containing protein</fullName>
    </recommendedName>
</protein>
<keyword evidence="6" id="KW-1185">Reference proteome</keyword>
<evidence type="ECO:0000256" key="3">
    <source>
        <dbReference type="SAM" id="SignalP"/>
    </source>
</evidence>
<dbReference type="SUPFAM" id="SSF57567">
    <property type="entry name" value="Serine protease inhibitors"/>
    <property type="match status" value="2"/>
</dbReference>